<feature type="transmembrane region" description="Helical" evidence="1">
    <location>
        <begin position="40"/>
        <end position="56"/>
    </location>
</feature>
<keyword evidence="1" id="KW-0812">Transmembrane</keyword>
<feature type="transmembrane region" description="Helical" evidence="1">
    <location>
        <begin position="63"/>
        <end position="83"/>
    </location>
</feature>
<dbReference type="InterPro" id="IPR045387">
    <property type="entry name" value="DUF6524"/>
</dbReference>
<keyword evidence="1" id="KW-1133">Transmembrane helix</keyword>
<evidence type="ECO:0000313" key="2">
    <source>
        <dbReference type="EMBL" id="OJI93609.1"/>
    </source>
</evidence>
<reference evidence="2 3" key="1">
    <citation type="submission" date="2016-10" db="EMBL/GenBank/DDBJ databases">
        <title>Genome sequence of Planktotalea frisia SH6-1.</title>
        <authorList>
            <person name="Poehlein A."/>
            <person name="Bakenhus I."/>
            <person name="Voget S."/>
            <person name="Brinkhoff T."/>
            <person name="Simon M."/>
        </authorList>
    </citation>
    <scope>NUCLEOTIDE SEQUENCE [LARGE SCALE GENOMIC DNA]</scope>
    <source>
        <strain evidence="2 3">SH6-1</strain>
    </source>
</reference>
<gene>
    <name evidence="2" type="ORF">PFRI_21630</name>
</gene>
<dbReference type="OrthoDB" id="7272344at2"/>
<dbReference type="Proteomes" id="UP000184514">
    <property type="component" value="Unassembled WGS sequence"/>
</dbReference>
<dbReference type="Pfam" id="PF20134">
    <property type="entry name" value="DUF6524"/>
    <property type="match status" value="1"/>
</dbReference>
<dbReference type="STRING" id="696762.PFRI_21630"/>
<dbReference type="AlphaFoldDB" id="A0A1L9NWH4"/>
<feature type="transmembrane region" description="Helical" evidence="1">
    <location>
        <begin position="95"/>
        <end position="114"/>
    </location>
</feature>
<proteinExistence type="predicted"/>
<evidence type="ECO:0000256" key="1">
    <source>
        <dbReference type="SAM" id="Phobius"/>
    </source>
</evidence>
<name>A0A1L9NWH4_9RHOB</name>
<dbReference type="EMBL" id="MLCB01000138">
    <property type="protein sequence ID" value="OJI93609.1"/>
    <property type="molecule type" value="Genomic_DNA"/>
</dbReference>
<evidence type="ECO:0000313" key="3">
    <source>
        <dbReference type="Proteomes" id="UP000184514"/>
    </source>
</evidence>
<keyword evidence="3" id="KW-1185">Reference proteome</keyword>
<comment type="caution">
    <text evidence="2">The sequence shown here is derived from an EMBL/GenBank/DDBJ whole genome shotgun (WGS) entry which is preliminary data.</text>
</comment>
<organism evidence="2 3">
    <name type="scientific">Planktotalea frisia</name>
    <dbReference type="NCBI Taxonomy" id="696762"/>
    <lineage>
        <taxon>Bacteria</taxon>
        <taxon>Pseudomonadati</taxon>
        <taxon>Pseudomonadota</taxon>
        <taxon>Alphaproteobacteria</taxon>
        <taxon>Rhodobacterales</taxon>
        <taxon>Paracoccaceae</taxon>
        <taxon>Planktotalea</taxon>
    </lineage>
</organism>
<keyword evidence="1" id="KW-0472">Membrane</keyword>
<protein>
    <submittedName>
        <fullName evidence="2">Uncharacterized protein</fullName>
    </submittedName>
</protein>
<accession>A0A1L9NWH4</accession>
<sequence>MIRIAIRWLIAFVLLAATYNPTPYNWVRWSLTNYAEQLPLIVLSGLILLIGYIIFLRATLRSIGPFGMGLVLALVAALLWVLYDFGWLNLENQAANLWLGLIALSLVLGVGLSWSHIRRAISGQADMDDVDE</sequence>